<dbReference type="EMBL" id="JAPMOU010000079">
    <property type="protein sequence ID" value="MDE1465703.1"/>
    <property type="molecule type" value="Genomic_DNA"/>
</dbReference>
<keyword evidence="3" id="KW-1185">Reference proteome</keyword>
<evidence type="ECO:0000313" key="3">
    <source>
        <dbReference type="Proteomes" id="UP001528823"/>
    </source>
</evidence>
<reference evidence="2 3" key="1">
    <citation type="submission" date="2022-11" db="EMBL/GenBank/DDBJ databases">
        <title>Spartinivicinus poritis sp. nov., isolated from scleractinian coral Porites lutea.</title>
        <authorList>
            <person name="Zhang G."/>
            <person name="Cai L."/>
            <person name="Wei Q."/>
        </authorList>
    </citation>
    <scope>NUCLEOTIDE SEQUENCE [LARGE SCALE GENOMIC DNA]</scope>
    <source>
        <strain evidence="2 3">A2-2</strain>
    </source>
</reference>
<comment type="caution">
    <text evidence="2">The sequence shown here is derived from an EMBL/GenBank/DDBJ whole genome shotgun (WGS) entry which is preliminary data.</text>
</comment>
<dbReference type="Proteomes" id="UP001528823">
    <property type="component" value="Unassembled WGS sequence"/>
</dbReference>
<dbReference type="Pfam" id="PF20661">
    <property type="entry name" value="SutA-RBD"/>
    <property type="match status" value="1"/>
</dbReference>
<sequence length="69" mass="7962">MKVNASVSEKAKQRDEIEKQIEDFLNQGGEITEVPVPSYEEILDAIRNRYQNAWGRDQLTNYDKNSNSS</sequence>
<accession>A0ABT5UJY0</accession>
<dbReference type="RefSeq" id="WP_274692007.1">
    <property type="nucleotide sequence ID" value="NZ_JAPMOU010000079.1"/>
</dbReference>
<feature type="domain" description="Transcriptional regulator SutA RNAP-binding" evidence="1">
    <location>
        <begin position="9"/>
        <end position="35"/>
    </location>
</feature>
<organism evidence="2 3">
    <name type="scientific">Spartinivicinus poritis</name>
    <dbReference type="NCBI Taxonomy" id="2994640"/>
    <lineage>
        <taxon>Bacteria</taxon>
        <taxon>Pseudomonadati</taxon>
        <taxon>Pseudomonadota</taxon>
        <taxon>Gammaproteobacteria</taxon>
        <taxon>Oceanospirillales</taxon>
        <taxon>Zooshikellaceae</taxon>
        <taxon>Spartinivicinus</taxon>
    </lineage>
</organism>
<gene>
    <name evidence="2" type="ORF">ORQ98_27445</name>
</gene>
<evidence type="ECO:0000259" key="1">
    <source>
        <dbReference type="Pfam" id="PF20661"/>
    </source>
</evidence>
<name>A0ABT5UJY0_9GAMM</name>
<dbReference type="InterPro" id="IPR049191">
    <property type="entry name" value="SutA_RBD"/>
</dbReference>
<proteinExistence type="predicted"/>
<protein>
    <recommendedName>
        <fullName evidence="1">Transcriptional regulator SutA RNAP-binding domain-containing protein</fullName>
    </recommendedName>
</protein>
<evidence type="ECO:0000313" key="2">
    <source>
        <dbReference type="EMBL" id="MDE1465703.1"/>
    </source>
</evidence>